<dbReference type="Gene3D" id="3.30.420.40">
    <property type="match status" value="2"/>
</dbReference>
<dbReference type="AlphaFoldDB" id="A0A8E2ETY9"/>
<evidence type="ECO:0000313" key="1">
    <source>
        <dbReference type="EMBL" id="OCL04590.1"/>
    </source>
</evidence>
<dbReference type="Gene3D" id="3.90.640.10">
    <property type="entry name" value="Actin, Chain A, domain 4"/>
    <property type="match status" value="1"/>
</dbReference>
<dbReference type="OrthoDB" id="2394218at2759"/>
<dbReference type="CDD" id="cd10170">
    <property type="entry name" value="ASKHA_NBD_HSP70"/>
    <property type="match status" value="1"/>
</dbReference>
<accession>A0A8E2ETY9</accession>
<evidence type="ECO:0000313" key="2">
    <source>
        <dbReference type="Proteomes" id="UP000250140"/>
    </source>
</evidence>
<keyword evidence="2" id="KW-1185">Reference proteome</keyword>
<proteinExistence type="predicted"/>
<dbReference type="EMBL" id="KV750471">
    <property type="protein sequence ID" value="OCL04590.1"/>
    <property type="molecule type" value="Genomic_DNA"/>
</dbReference>
<dbReference type="SUPFAM" id="SSF53067">
    <property type="entry name" value="Actin-like ATPase domain"/>
    <property type="match status" value="2"/>
</dbReference>
<evidence type="ECO:0008006" key="3">
    <source>
        <dbReference type="Google" id="ProtNLM"/>
    </source>
</evidence>
<dbReference type="PANTHER" id="PTHR42749:SF1">
    <property type="entry name" value="CELL SHAPE-DETERMINING PROTEIN MREB"/>
    <property type="match status" value="1"/>
</dbReference>
<protein>
    <recommendedName>
        <fullName evidence="3">Actin-like ATPase domain-containing protein</fullName>
    </recommendedName>
</protein>
<dbReference type="InterPro" id="IPR043129">
    <property type="entry name" value="ATPase_NBD"/>
</dbReference>
<sequence>MNCGQGPYMVIGIDFGMTCTGVAFSQAPRWSDPKTFQQWTSFISELANKVPSKVAYTTATNELQSWGLYCNQEDNRTIVQELFKLNLDPEYHDPYEYAPTTEQARNWYFDYLRYVHDHIVQHFLCRVPQWTSAPIEFVFSVPTTWRNPKMVADIEMIIRSAGFGRDGPLHSACVTLNEAEAAAVAVARQHLAFNDVLMVCDAGGGTSDVSILKLCSHPGEATKLVPLVPVEGGWFGSALIDMRAQQLLIERLSRISTYLQISPHEAAQQMIEGRFERFKCSFGAEGSDIPTLPLKVPGIPAGSYFPEVGIINSQMIITREELQNMFDEQVNGIINLIDSQLQKLIQYQESDQVSFLVLSGGLGASPYLRRRIIYHFQGGAGRVHQNSQSIKVILAEQPQLAVVHGLVAERTQMVTQGVVAIRERRSRLSYGVVCDQTYREQKHLGEHVVRDPRDGKRWAKAQIEWIIKQGDKVPTEGVAKEFRAKIQRTQVNYPWKAQIVMSSYVAEQLPPSMAHEGVTTLCIVESNLSGVKMKAKNQHWWNSKKKHSMAEFALKVIPGSADIKFQLWSDQRMISKDHQNLEILWDDTQQTD</sequence>
<dbReference type="PANTHER" id="PTHR42749">
    <property type="entry name" value="CELL SHAPE-DETERMINING PROTEIN MREB"/>
    <property type="match status" value="1"/>
</dbReference>
<gene>
    <name evidence="1" type="ORF">AOQ84DRAFT_415870</name>
</gene>
<reference evidence="1 2" key="1">
    <citation type="journal article" date="2016" name="Nat. Commun.">
        <title>Ectomycorrhizal ecology is imprinted in the genome of the dominant symbiotic fungus Cenococcum geophilum.</title>
        <authorList>
            <consortium name="DOE Joint Genome Institute"/>
            <person name="Peter M."/>
            <person name="Kohler A."/>
            <person name="Ohm R.A."/>
            <person name="Kuo A."/>
            <person name="Krutzmann J."/>
            <person name="Morin E."/>
            <person name="Arend M."/>
            <person name="Barry K.W."/>
            <person name="Binder M."/>
            <person name="Choi C."/>
            <person name="Clum A."/>
            <person name="Copeland A."/>
            <person name="Grisel N."/>
            <person name="Haridas S."/>
            <person name="Kipfer T."/>
            <person name="LaButti K."/>
            <person name="Lindquist E."/>
            <person name="Lipzen A."/>
            <person name="Maire R."/>
            <person name="Meier B."/>
            <person name="Mihaltcheva S."/>
            <person name="Molinier V."/>
            <person name="Murat C."/>
            <person name="Poggeler S."/>
            <person name="Quandt C.A."/>
            <person name="Sperisen C."/>
            <person name="Tritt A."/>
            <person name="Tisserant E."/>
            <person name="Crous P.W."/>
            <person name="Henrissat B."/>
            <person name="Nehls U."/>
            <person name="Egli S."/>
            <person name="Spatafora J.W."/>
            <person name="Grigoriev I.V."/>
            <person name="Martin F.M."/>
        </authorList>
    </citation>
    <scope>NUCLEOTIDE SEQUENCE [LARGE SCALE GENOMIC DNA]</scope>
    <source>
        <strain evidence="1 2">CBS 207.34</strain>
    </source>
</reference>
<organism evidence="1 2">
    <name type="scientific">Glonium stellatum</name>
    <dbReference type="NCBI Taxonomy" id="574774"/>
    <lineage>
        <taxon>Eukaryota</taxon>
        <taxon>Fungi</taxon>
        <taxon>Dikarya</taxon>
        <taxon>Ascomycota</taxon>
        <taxon>Pezizomycotina</taxon>
        <taxon>Dothideomycetes</taxon>
        <taxon>Pleosporomycetidae</taxon>
        <taxon>Gloniales</taxon>
        <taxon>Gloniaceae</taxon>
        <taxon>Glonium</taxon>
    </lineage>
</organism>
<dbReference type="Proteomes" id="UP000250140">
    <property type="component" value="Unassembled WGS sequence"/>
</dbReference>
<name>A0A8E2ETY9_9PEZI</name>